<feature type="region of interest" description="Disordered" evidence="1">
    <location>
        <begin position="1"/>
        <end position="31"/>
    </location>
</feature>
<feature type="compositionally biased region" description="Polar residues" evidence="1">
    <location>
        <begin position="19"/>
        <end position="28"/>
    </location>
</feature>
<accession>A0A0P0WVW5</accession>
<dbReference type="AlphaFoldDB" id="A0A0P0WVW5"/>
<protein>
    <submittedName>
        <fullName evidence="2">Uncharacterized protein</fullName>
    </submittedName>
</protein>
<evidence type="ECO:0000256" key="1">
    <source>
        <dbReference type="SAM" id="MobiDB-lite"/>
    </source>
</evidence>
<gene>
    <name evidence="2" type="primary">P0501G08.33</name>
</gene>
<reference evidence="3" key="1">
    <citation type="journal article" date="2005" name="Nature">
        <title>The map-based sequence of the rice genome.</title>
        <authorList>
            <consortium name="International rice genome sequencing project (IRGSP)"/>
            <person name="Matsumoto T."/>
            <person name="Wu J."/>
            <person name="Kanamori H."/>
            <person name="Katayose Y."/>
            <person name="Fujisawa M."/>
            <person name="Namiki N."/>
            <person name="Mizuno H."/>
            <person name="Yamamoto K."/>
            <person name="Antonio B.A."/>
            <person name="Baba T."/>
            <person name="Sakata K."/>
            <person name="Nagamura Y."/>
            <person name="Aoki H."/>
            <person name="Arikawa K."/>
            <person name="Arita K."/>
            <person name="Bito T."/>
            <person name="Chiden Y."/>
            <person name="Fujitsuka N."/>
            <person name="Fukunaka R."/>
            <person name="Hamada M."/>
            <person name="Harada C."/>
            <person name="Hayashi A."/>
            <person name="Hijishita S."/>
            <person name="Honda M."/>
            <person name="Hosokawa S."/>
            <person name="Ichikawa Y."/>
            <person name="Idonuma A."/>
            <person name="Iijima M."/>
            <person name="Ikeda M."/>
            <person name="Ikeno M."/>
            <person name="Ito K."/>
            <person name="Ito S."/>
            <person name="Ito T."/>
            <person name="Ito Y."/>
            <person name="Ito Y."/>
            <person name="Iwabuchi A."/>
            <person name="Kamiya K."/>
            <person name="Karasawa W."/>
            <person name="Kurita K."/>
            <person name="Katagiri S."/>
            <person name="Kikuta A."/>
            <person name="Kobayashi H."/>
            <person name="Kobayashi N."/>
            <person name="Machita K."/>
            <person name="Maehara T."/>
            <person name="Masukawa M."/>
            <person name="Mizubayashi T."/>
            <person name="Mukai Y."/>
            <person name="Nagasaki H."/>
            <person name="Nagata Y."/>
            <person name="Naito S."/>
            <person name="Nakashima M."/>
            <person name="Nakama Y."/>
            <person name="Nakamichi Y."/>
            <person name="Nakamura M."/>
            <person name="Meguro A."/>
            <person name="Negishi M."/>
            <person name="Ohta I."/>
            <person name="Ohta T."/>
            <person name="Okamoto M."/>
            <person name="Ono N."/>
            <person name="Saji S."/>
            <person name="Sakaguchi M."/>
            <person name="Sakai K."/>
            <person name="Shibata M."/>
            <person name="Shimokawa T."/>
            <person name="Song J."/>
            <person name="Takazaki Y."/>
            <person name="Terasawa K."/>
            <person name="Tsugane M."/>
            <person name="Tsuji K."/>
            <person name="Ueda S."/>
            <person name="Waki K."/>
            <person name="Yamagata H."/>
            <person name="Yamamoto M."/>
            <person name="Yamamoto S."/>
            <person name="Yamane H."/>
            <person name="Yoshiki S."/>
            <person name="Yoshihara R."/>
            <person name="Yukawa K."/>
            <person name="Zhong H."/>
            <person name="Yano M."/>
            <person name="Yuan Q."/>
            <person name="Ouyang S."/>
            <person name="Liu J."/>
            <person name="Jones K.M."/>
            <person name="Gansberger K."/>
            <person name="Moffat K."/>
            <person name="Hill J."/>
            <person name="Bera J."/>
            <person name="Fadrosh D."/>
            <person name="Jin S."/>
            <person name="Johri S."/>
            <person name="Kim M."/>
            <person name="Overton L."/>
            <person name="Reardon M."/>
            <person name="Tsitrin T."/>
            <person name="Vuong H."/>
            <person name="Weaver B."/>
            <person name="Ciecko A."/>
            <person name="Tallon L."/>
            <person name="Jackson J."/>
            <person name="Pai G."/>
            <person name="Aken S.V."/>
            <person name="Utterback T."/>
            <person name="Reidmuller S."/>
            <person name="Feldblyum T."/>
            <person name="Hsiao J."/>
            <person name="Zismann V."/>
            <person name="Iobst S."/>
            <person name="de Vazeille A.R."/>
            <person name="Buell C.R."/>
            <person name="Ying K."/>
            <person name="Li Y."/>
            <person name="Lu T."/>
            <person name="Huang Y."/>
            <person name="Zhao Q."/>
            <person name="Feng Q."/>
            <person name="Zhang L."/>
            <person name="Zhu J."/>
            <person name="Weng Q."/>
            <person name="Mu J."/>
            <person name="Lu Y."/>
            <person name="Fan D."/>
            <person name="Liu Y."/>
            <person name="Guan J."/>
            <person name="Zhang Y."/>
            <person name="Yu S."/>
            <person name="Liu X."/>
            <person name="Zhang Y."/>
            <person name="Hong G."/>
            <person name="Han B."/>
            <person name="Choisne N."/>
            <person name="Demange N."/>
            <person name="Orjeda G."/>
            <person name="Samain S."/>
            <person name="Cattolico L."/>
            <person name="Pelletier E."/>
            <person name="Couloux A."/>
            <person name="Segurens B."/>
            <person name="Wincker P."/>
            <person name="D'Hont A."/>
            <person name="Scarpelli C."/>
            <person name="Weissenbach J."/>
            <person name="Salanoubat M."/>
            <person name="Quetier F."/>
            <person name="Yu Y."/>
            <person name="Kim H.R."/>
            <person name="Rambo T."/>
            <person name="Currie J."/>
            <person name="Collura K."/>
            <person name="Luo M."/>
            <person name="Yang T."/>
            <person name="Ammiraju J.S.S."/>
            <person name="Engler F."/>
            <person name="Soderlund C."/>
            <person name="Wing R.A."/>
            <person name="Palmer L.E."/>
            <person name="de la Bastide M."/>
            <person name="Spiegel L."/>
            <person name="Nascimento L."/>
            <person name="Zutavern T."/>
            <person name="O'Shaughnessy A."/>
            <person name="Dike S."/>
            <person name="Dedhia N."/>
            <person name="Preston R."/>
            <person name="Balija V."/>
            <person name="McCombie W.R."/>
            <person name="Chow T."/>
            <person name="Chen H."/>
            <person name="Chung M."/>
            <person name="Chen C."/>
            <person name="Shaw J."/>
            <person name="Wu H."/>
            <person name="Hsiao K."/>
            <person name="Chao Y."/>
            <person name="Chu M."/>
            <person name="Cheng C."/>
            <person name="Hour A."/>
            <person name="Lee P."/>
            <person name="Lin S."/>
            <person name="Lin Y."/>
            <person name="Liou J."/>
            <person name="Liu S."/>
            <person name="Hsing Y."/>
            <person name="Raghuvanshi S."/>
            <person name="Mohanty A."/>
            <person name="Bharti A.K."/>
            <person name="Gaur A."/>
            <person name="Gupta V."/>
            <person name="Kumar D."/>
            <person name="Ravi V."/>
            <person name="Vij S."/>
            <person name="Kapur A."/>
            <person name="Khurana P."/>
            <person name="Khurana P."/>
            <person name="Khurana J.P."/>
            <person name="Tyagi A.K."/>
            <person name="Gaikwad K."/>
            <person name="Singh A."/>
            <person name="Dalal V."/>
            <person name="Srivastava S."/>
            <person name="Dixit A."/>
            <person name="Pal A.K."/>
            <person name="Ghazi I.A."/>
            <person name="Yadav M."/>
            <person name="Pandit A."/>
            <person name="Bhargava A."/>
            <person name="Sureshbabu K."/>
            <person name="Batra K."/>
            <person name="Sharma T.R."/>
            <person name="Mohapatra T."/>
            <person name="Singh N.K."/>
            <person name="Messing J."/>
            <person name="Nelson A.B."/>
            <person name="Fuks G."/>
            <person name="Kavchok S."/>
            <person name="Keizer G."/>
            <person name="Linton E."/>
            <person name="Llaca V."/>
            <person name="Song R."/>
            <person name="Tanyolac B."/>
            <person name="Young S."/>
            <person name="Ho-Il K."/>
            <person name="Hahn J.H."/>
            <person name="Sangsakoo G."/>
            <person name="Vanavichit A."/>
            <person name="de Mattos Luiz.A.T."/>
            <person name="Zimmer P.D."/>
            <person name="Malone G."/>
            <person name="Dellagostin O."/>
            <person name="de Oliveira A.C."/>
            <person name="Bevan M."/>
            <person name="Bancroft I."/>
            <person name="Minx P."/>
            <person name="Cordum H."/>
            <person name="Wilson R."/>
            <person name="Cheng Z."/>
            <person name="Jin W."/>
            <person name="Jiang J."/>
            <person name="Leong S.A."/>
            <person name="Iwama H."/>
            <person name="Gojobori T."/>
            <person name="Itoh T."/>
            <person name="Niimura Y."/>
            <person name="Fujii Y."/>
            <person name="Habara T."/>
            <person name="Sakai H."/>
            <person name="Sato Y."/>
            <person name="Wilson G."/>
            <person name="Kumar K."/>
            <person name="McCouch S."/>
            <person name="Juretic N."/>
            <person name="Hoen D."/>
            <person name="Wright S."/>
            <person name="Bruskiewich R."/>
            <person name="Bureau T."/>
            <person name="Miyao A."/>
            <person name="Hirochika H."/>
            <person name="Nishikawa T."/>
            <person name="Kadowaki K."/>
            <person name="Sugiura M."/>
            <person name="Burr B."/>
            <person name="Sasaki T."/>
        </authorList>
    </citation>
    <scope>NUCLEOTIDE SEQUENCE [LARGE SCALE GENOMIC DNA]</scope>
    <source>
        <strain evidence="3">cv. Nipponbare</strain>
    </source>
</reference>
<organism evidence="2 3">
    <name type="scientific">Oryza sativa subsp. japonica</name>
    <name type="common">Rice</name>
    <dbReference type="NCBI Taxonomy" id="39947"/>
    <lineage>
        <taxon>Eukaryota</taxon>
        <taxon>Viridiplantae</taxon>
        <taxon>Streptophyta</taxon>
        <taxon>Embryophyta</taxon>
        <taxon>Tracheophyta</taxon>
        <taxon>Spermatophyta</taxon>
        <taxon>Magnoliopsida</taxon>
        <taxon>Liliopsida</taxon>
        <taxon>Poales</taxon>
        <taxon>Poaceae</taxon>
        <taxon>BOP clade</taxon>
        <taxon>Oryzoideae</taxon>
        <taxon>Oryzeae</taxon>
        <taxon>Oryzinae</taxon>
        <taxon>Oryza</taxon>
        <taxon>Oryza sativa</taxon>
    </lineage>
</organism>
<dbReference type="Proteomes" id="UP000000763">
    <property type="component" value="Chromosome 6"/>
</dbReference>
<proteinExistence type="predicted"/>
<reference evidence="3" key="2">
    <citation type="journal article" date="2008" name="Nucleic Acids Res.">
        <title>The rice annotation project database (RAP-DB): 2008 update.</title>
        <authorList>
            <consortium name="The rice annotation project (RAP)"/>
        </authorList>
    </citation>
    <scope>GENOME REANNOTATION</scope>
    <source>
        <strain evidence="3">cv. Nipponbare</strain>
    </source>
</reference>
<dbReference type="EMBL" id="AP003524">
    <property type="protein sequence ID" value="BAD53486.1"/>
    <property type="molecule type" value="Genomic_DNA"/>
</dbReference>
<evidence type="ECO:0000313" key="3">
    <source>
        <dbReference type="Proteomes" id="UP000000763"/>
    </source>
</evidence>
<name>A0A0P0WVW5_ORYSJ</name>
<sequence>MELHVERRGGVPQKEVGRTKSSQSSGTACQDDMRCRRLSYTSLHAKRHSKPVRTAEQPPIGNLTRWKPKAWIWRSRWCRRTTTQATQTPPRNPIVAAATEEPVSPDLLWDVPDLNLVGLDSVVPLATFTTTASRRHNRGSSLSRRRYTRIPPETHRIWTLVG</sequence>
<evidence type="ECO:0000313" key="2">
    <source>
        <dbReference type="EMBL" id="BAD53486.1"/>
    </source>
</evidence>